<evidence type="ECO:0000313" key="12">
    <source>
        <dbReference type="Proteomes" id="UP000295499"/>
    </source>
</evidence>
<evidence type="ECO:0000256" key="7">
    <source>
        <dbReference type="ARBA" id="ARBA00023004"/>
    </source>
</evidence>
<evidence type="ECO:0000256" key="3">
    <source>
        <dbReference type="ARBA" id="ARBA00022714"/>
    </source>
</evidence>
<dbReference type="InterPro" id="IPR008333">
    <property type="entry name" value="Cbr1-like_FAD-bd_dom"/>
</dbReference>
<dbReference type="CDD" id="cd06214">
    <property type="entry name" value="PA_degradation_oxidoreductase_like"/>
    <property type="match status" value="1"/>
</dbReference>
<keyword evidence="6" id="KW-0560">Oxidoreductase</keyword>
<dbReference type="AlphaFoldDB" id="A0A4R6IIY8"/>
<dbReference type="InterPro" id="IPR039261">
    <property type="entry name" value="FNR_nucleotide-bd"/>
</dbReference>
<organism evidence="11 12">
    <name type="scientific">Pedobacter duraquae</name>
    <dbReference type="NCBI Taxonomy" id="425511"/>
    <lineage>
        <taxon>Bacteria</taxon>
        <taxon>Pseudomonadati</taxon>
        <taxon>Bacteroidota</taxon>
        <taxon>Sphingobacteriia</taxon>
        <taxon>Sphingobacteriales</taxon>
        <taxon>Sphingobacteriaceae</taxon>
        <taxon>Pedobacter</taxon>
    </lineage>
</organism>
<dbReference type="GO" id="GO:0046872">
    <property type="term" value="F:metal ion binding"/>
    <property type="evidence" value="ECO:0007669"/>
    <property type="project" value="UniProtKB-KW"/>
</dbReference>
<proteinExistence type="predicted"/>
<dbReference type="PROSITE" id="PS00197">
    <property type="entry name" value="2FE2S_FER_1"/>
    <property type="match status" value="1"/>
</dbReference>
<dbReference type="CDD" id="cd00207">
    <property type="entry name" value="fer2"/>
    <property type="match status" value="1"/>
</dbReference>
<dbReference type="InterPro" id="IPR012675">
    <property type="entry name" value="Beta-grasp_dom_sf"/>
</dbReference>
<gene>
    <name evidence="11" type="ORF">CLV32_3071</name>
</gene>
<keyword evidence="7" id="KW-0408">Iron</keyword>
<dbReference type="PANTHER" id="PTHR47354:SF8">
    <property type="entry name" value="1,2-PHENYLACETYL-COA EPOXIDASE, SUBUNIT E"/>
    <property type="match status" value="1"/>
</dbReference>
<comment type="cofactor">
    <cofactor evidence="1">
        <name>FAD</name>
        <dbReference type="ChEBI" id="CHEBI:57692"/>
    </cofactor>
</comment>
<dbReference type="InterPro" id="IPR017938">
    <property type="entry name" value="Riboflavin_synthase-like_b-brl"/>
</dbReference>
<name>A0A4R6IIY8_9SPHI</name>
<keyword evidence="5" id="KW-0274">FAD</keyword>
<feature type="domain" description="FAD-binding FR-type" evidence="10">
    <location>
        <begin position="1"/>
        <end position="104"/>
    </location>
</feature>
<evidence type="ECO:0000256" key="1">
    <source>
        <dbReference type="ARBA" id="ARBA00001974"/>
    </source>
</evidence>
<dbReference type="InterPro" id="IPR006058">
    <property type="entry name" value="2Fe2S_fd_BS"/>
</dbReference>
<dbReference type="Gene3D" id="3.40.50.80">
    <property type="entry name" value="Nucleotide-binding domain of ferredoxin-NADP reductase (FNR) module"/>
    <property type="match status" value="1"/>
</dbReference>
<reference evidence="11 12" key="1">
    <citation type="submission" date="2019-03" db="EMBL/GenBank/DDBJ databases">
        <title>Genomic Encyclopedia of Archaeal and Bacterial Type Strains, Phase II (KMG-II): from individual species to whole genera.</title>
        <authorList>
            <person name="Goeker M."/>
        </authorList>
    </citation>
    <scope>NUCLEOTIDE SEQUENCE [LARGE SCALE GENOMIC DNA]</scope>
    <source>
        <strain evidence="11 12">DSM 19034</strain>
    </source>
</reference>
<dbReference type="GO" id="GO:0051537">
    <property type="term" value="F:2 iron, 2 sulfur cluster binding"/>
    <property type="evidence" value="ECO:0007669"/>
    <property type="project" value="UniProtKB-KW"/>
</dbReference>
<dbReference type="Pfam" id="PF00111">
    <property type="entry name" value="Fer2"/>
    <property type="match status" value="1"/>
</dbReference>
<dbReference type="Gene3D" id="2.40.30.10">
    <property type="entry name" value="Translation factors"/>
    <property type="match status" value="1"/>
</dbReference>
<dbReference type="RefSeq" id="WP_133556880.1">
    <property type="nucleotide sequence ID" value="NZ_SNWM01000003.1"/>
</dbReference>
<comment type="caution">
    <text evidence="11">The sequence shown here is derived from an EMBL/GenBank/DDBJ whole genome shotgun (WGS) entry which is preliminary data.</text>
</comment>
<keyword evidence="2" id="KW-0285">Flavoprotein</keyword>
<dbReference type="PROSITE" id="PS51085">
    <property type="entry name" value="2FE2S_FER_2"/>
    <property type="match status" value="1"/>
</dbReference>
<dbReference type="Pfam" id="PF00970">
    <property type="entry name" value="FAD_binding_6"/>
    <property type="match status" value="1"/>
</dbReference>
<evidence type="ECO:0000313" key="11">
    <source>
        <dbReference type="EMBL" id="TDO21962.1"/>
    </source>
</evidence>
<dbReference type="SUPFAM" id="SSF63380">
    <property type="entry name" value="Riboflavin synthase domain-like"/>
    <property type="match status" value="1"/>
</dbReference>
<dbReference type="OrthoDB" id="9789468at2"/>
<keyword evidence="12" id="KW-1185">Reference proteome</keyword>
<evidence type="ECO:0000256" key="8">
    <source>
        <dbReference type="ARBA" id="ARBA00023014"/>
    </source>
</evidence>
<dbReference type="PANTHER" id="PTHR47354">
    <property type="entry name" value="NADH OXIDOREDUCTASE HCR"/>
    <property type="match status" value="1"/>
</dbReference>
<dbReference type="InterPro" id="IPR036010">
    <property type="entry name" value="2Fe-2S_ferredoxin-like_sf"/>
</dbReference>
<evidence type="ECO:0000256" key="5">
    <source>
        <dbReference type="ARBA" id="ARBA00022827"/>
    </source>
</evidence>
<dbReference type="GO" id="GO:0050660">
    <property type="term" value="F:flavin adenine dinucleotide binding"/>
    <property type="evidence" value="ECO:0007669"/>
    <property type="project" value="TreeGrafter"/>
</dbReference>
<dbReference type="SUPFAM" id="SSF54292">
    <property type="entry name" value="2Fe-2S ferredoxin-like"/>
    <property type="match status" value="1"/>
</dbReference>
<feature type="domain" description="2Fe-2S ferredoxin-type" evidence="9">
    <location>
        <begin position="257"/>
        <end position="342"/>
    </location>
</feature>
<sequence>MNTYTLTIFDIRVETEDTVTLRFKQPALRKVRYIAGQYLTVIFRINGRRYMRPYSFSSSPGFDEYLEITVKRVLGGVVSNHINDNVKIGDSIEVLSPMGSFIFEPEKQYGHVFLWGVGSGITPLISIAKYILLQTEIKLTLVYGNQKESTTIFSELIKSILEIYKGRFFVINFYTRYNVDSANPTIIQGRIDINTASNVLKGVIDIEKSGHYICGPTGLKQSVIQVLQNFSVSLTNIYSESFELVKNPLDFENIETQMVCVNFKGQSQEIEVVKGKSILEAALDANMELPYSCQTGSCSTCKGKLISGEAKMIGNGERKDLDLNEYLLCCTHPLTKNVKVEI</sequence>
<dbReference type="EMBL" id="SNWM01000003">
    <property type="protein sequence ID" value="TDO21962.1"/>
    <property type="molecule type" value="Genomic_DNA"/>
</dbReference>
<evidence type="ECO:0000256" key="4">
    <source>
        <dbReference type="ARBA" id="ARBA00022723"/>
    </source>
</evidence>
<dbReference type="GO" id="GO:0016491">
    <property type="term" value="F:oxidoreductase activity"/>
    <property type="evidence" value="ECO:0007669"/>
    <property type="project" value="UniProtKB-KW"/>
</dbReference>
<evidence type="ECO:0000256" key="2">
    <source>
        <dbReference type="ARBA" id="ARBA00022630"/>
    </source>
</evidence>
<keyword evidence="8" id="KW-0411">Iron-sulfur</keyword>
<evidence type="ECO:0000259" key="9">
    <source>
        <dbReference type="PROSITE" id="PS51085"/>
    </source>
</evidence>
<dbReference type="InterPro" id="IPR001433">
    <property type="entry name" value="OxRdtase_FAD/NAD-bd"/>
</dbReference>
<protein>
    <submittedName>
        <fullName evidence="11">Ring-1,2-phenylacetyl-CoA epoxidase subunit PaaE</fullName>
    </submittedName>
</protein>
<dbReference type="Gene3D" id="3.10.20.30">
    <property type="match status" value="1"/>
</dbReference>
<dbReference type="PROSITE" id="PS51384">
    <property type="entry name" value="FAD_FR"/>
    <property type="match status" value="1"/>
</dbReference>
<accession>A0A4R6IIY8</accession>
<dbReference type="Proteomes" id="UP000295499">
    <property type="component" value="Unassembled WGS sequence"/>
</dbReference>
<evidence type="ECO:0000259" key="10">
    <source>
        <dbReference type="PROSITE" id="PS51384"/>
    </source>
</evidence>
<dbReference type="Pfam" id="PF00175">
    <property type="entry name" value="NAD_binding_1"/>
    <property type="match status" value="1"/>
</dbReference>
<evidence type="ECO:0000256" key="6">
    <source>
        <dbReference type="ARBA" id="ARBA00023002"/>
    </source>
</evidence>
<keyword evidence="3" id="KW-0001">2Fe-2S</keyword>
<dbReference type="SUPFAM" id="SSF52343">
    <property type="entry name" value="Ferredoxin reductase-like, C-terminal NADP-linked domain"/>
    <property type="match status" value="1"/>
</dbReference>
<dbReference type="InterPro" id="IPR017927">
    <property type="entry name" value="FAD-bd_FR_type"/>
</dbReference>
<dbReference type="InterPro" id="IPR050415">
    <property type="entry name" value="MRET"/>
</dbReference>
<keyword evidence="4" id="KW-0479">Metal-binding</keyword>
<dbReference type="InterPro" id="IPR001041">
    <property type="entry name" value="2Fe-2S_ferredoxin-type"/>
</dbReference>